<gene>
    <name evidence="1" type="ORF">BJ138DRAFT_1196197</name>
</gene>
<dbReference type="EMBL" id="MU269152">
    <property type="protein sequence ID" value="KAH7903175.1"/>
    <property type="molecule type" value="Genomic_DNA"/>
</dbReference>
<sequence length="592" mass="64938">MRSKAPKKLIEDTPFNKSDGNTSSARVGKQSKFDNPVLGAEVVSAKAVELEGRPVRARKPTQKLAANSSWVSTQHKRPQKAITRDLPQVQNGSVELHGDAKLEKRKRAESTAENAKGKSLDSHNTSISRHDHGGTYRESKKAKSSSMSSQTPFGQRYRAAKINVDAPDELVQNDGPPLGKPVSHRNSGTKPMFESDGEMFESDGEMFDEDGEENICNAEETELEEQGSDDDDQVEDRNSELSDVDLDGEGVCWTSSDAFSVDDESEKIMTSKPPKLRHNTHSRASSVKSYDSAPPPTTDSDFMDELDETPVPQSTKTKSTAKTRHSVQKKLEDEMPTISEGKTSRRISKQIQKASSDTSRVEHEIARPWLSRTNLELTFRGSTAEIAIKRQAPEMQDVIRGSFNLGMIAIAFGNQADLDISPTAAATMVTPMSATGMEKISHTALIQSAEAAGYDGENDIAHRLEEGSVSRFIKPVVDYTAHRLGLYQTAIKKAIVLVTPRILNLATNSPTHNATLVETNNFIYPWSPEKGFDRSKPYHSEVIKEAIRCAFFTQSQYTGIGLQCTDRFGSSSTVATQELEIPPAMVAMAATG</sequence>
<proteinExistence type="predicted"/>
<protein>
    <submittedName>
        <fullName evidence="1">Uncharacterized protein</fullName>
    </submittedName>
</protein>
<comment type="caution">
    <text evidence="1">The sequence shown here is derived from an EMBL/GenBank/DDBJ whole genome shotgun (WGS) entry which is preliminary data.</text>
</comment>
<name>A0ACB7ZPP2_9AGAM</name>
<evidence type="ECO:0000313" key="1">
    <source>
        <dbReference type="EMBL" id="KAH7903175.1"/>
    </source>
</evidence>
<reference evidence="1" key="1">
    <citation type="journal article" date="2021" name="New Phytol.">
        <title>Evolutionary innovations through gain and loss of genes in the ectomycorrhizal Boletales.</title>
        <authorList>
            <person name="Wu G."/>
            <person name="Miyauchi S."/>
            <person name="Morin E."/>
            <person name="Kuo A."/>
            <person name="Drula E."/>
            <person name="Varga T."/>
            <person name="Kohler A."/>
            <person name="Feng B."/>
            <person name="Cao Y."/>
            <person name="Lipzen A."/>
            <person name="Daum C."/>
            <person name="Hundley H."/>
            <person name="Pangilinan J."/>
            <person name="Johnson J."/>
            <person name="Barry K."/>
            <person name="LaButti K."/>
            <person name="Ng V."/>
            <person name="Ahrendt S."/>
            <person name="Min B."/>
            <person name="Choi I.G."/>
            <person name="Park H."/>
            <person name="Plett J.M."/>
            <person name="Magnuson J."/>
            <person name="Spatafora J.W."/>
            <person name="Nagy L.G."/>
            <person name="Henrissat B."/>
            <person name="Grigoriev I.V."/>
            <person name="Yang Z.L."/>
            <person name="Xu J."/>
            <person name="Martin F.M."/>
        </authorList>
    </citation>
    <scope>NUCLEOTIDE SEQUENCE</scope>
    <source>
        <strain evidence="1">ATCC 28755</strain>
    </source>
</reference>
<feature type="non-terminal residue" evidence="1">
    <location>
        <position position="592"/>
    </location>
</feature>
<accession>A0ACB7ZPP2</accession>
<keyword evidence="2" id="KW-1185">Reference proteome</keyword>
<evidence type="ECO:0000313" key="2">
    <source>
        <dbReference type="Proteomes" id="UP000790377"/>
    </source>
</evidence>
<dbReference type="Proteomes" id="UP000790377">
    <property type="component" value="Unassembled WGS sequence"/>
</dbReference>
<organism evidence="1 2">
    <name type="scientific">Hygrophoropsis aurantiaca</name>
    <dbReference type="NCBI Taxonomy" id="72124"/>
    <lineage>
        <taxon>Eukaryota</taxon>
        <taxon>Fungi</taxon>
        <taxon>Dikarya</taxon>
        <taxon>Basidiomycota</taxon>
        <taxon>Agaricomycotina</taxon>
        <taxon>Agaricomycetes</taxon>
        <taxon>Agaricomycetidae</taxon>
        <taxon>Boletales</taxon>
        <taxon>Coniophorineae</taxon>
        <taxon>Hygrophoropsidaceae</taxon>
        <taxon>Hygrophoropsis</taxon>
    </lineage>
</organism>